<accession>A0ACB7YGB9</accession>
<name>A0ACB7YGB9_9ERIC</name>
<protein>
    <submittedName>
        <fullName evidence="1">Uncharacterized protein</fullName>
    </submittedName>
</protein>
<keyword evidence="2" id="KW-1185">Reference proteome</keyword>
<proteinExistence type="predicted"/>
<dbReference type="EMBL" id="CM037158">
    <property type="protein sequence ID" value="KAH7852437.1"/>
    <property type="molecule type" value="Genomic_DNA"/>
</dbReference>
<evidence type="ECO:0000313" key="1">
    <source>
        <dbReference type="EMBL" id="KAH7852437.1"/>
    </source>
</evidence>
<gene>
    <name evidence="1" type="ORF">Vadar_024770</name>
</gene>
<reference evidence="1 2" key="1">
    <citation type="journal article" date="2021" name="Hortic Res">
        <title>High-quality reference genome and annotation aids understanding of berry development for evergreen blueberry (Vaccinium darrowii).</title>
        <authorList>
            <person name="Yu J."/>
            <person name="Hulse-Kemp A.M."/>
            <person name="Babiker E."/>
            <person name="Staton M."/>
        </authorList>
    </citation>
    <scope>NUCLEOTIDE SEQUENCE [LARGE SCALE GENOMIC DNA]</scope>
    <source>
        <strain evidence="2">cv. NJ 8807/NJ 8810</strain>
        <tissue evidence="1">Young leaf</tissue>
    </source>
</reference>
<organism evidence="1 2">
    <name type="scientific">Vaccinium darrowii</name>
    <dbReference type="NCBI Taxonomy" id="229202"/>
    <lineage>
        <taxon>Eukaryota</taxon>
        <taxon>Viridiplantae</taxon>
        <taxon>Streptophyta</taxon>
        <taxon>Embryophyta</taxon>
        <taxon>Tracheophyta</taxon>
        <taxon>Spermatophyta</taxon>
        <taxon>Magnoliopsida</taxon>
        <taxon>eudicotyledons</taxon>
        <taxon>Gunneridae</taxon>
        <taxon>Pentapetalae</taxon>
        <taxon>asterids</taxon>
        <taxon>Ericales</taxon>
        <taxon>Ericaceae</taxon>
        <taxon>Vaccinioideae</taxon>
        <taxon>Vaccinieae</taxon>
        <taxon>Vaccinium</taxon>
    </lineage>
</organism>
<comment type="caution">
    <text evidence="1">The sequence shown here is derived from an EMBL/GenBank/DDBJ whole genome shotgun (WGS) entry which is preliminary data.</text>
</comment>
<sequence>MAATLWKIYDFFVRVPDGRDEKPDSAKNIDVRVPCGRDEKPYSEKSVDLRVPSGRDSQKSVDLRVAYGRGEKPDSEERFMSNPFLPLKYKLKAVKVYTRHVGQEVFWDKKLGRHRTFKELQKDPEIRREIKEYIICRGLEQFGMNLEKLLGFVNDKELNFRINAESCWDSMELEHPATLEELGMDPENKGIISDFLRFFAVKHLLNEIDALFLGHNNERIFVFTINHRDQHVAASLHPVGMDIYIHTSLLQPIALPDGGNRTLNNSLLVSNSEKENTREAVKLTLTGLLEIIDGLVSCCWDQQIIVLTTNHNQRDPFHTALLHPLNINAYMHTSSPQPLALPDGGEIVELDSLEQKLLANFDATNEKAYQSGVLVFHSEKKNTREASKGQCMKESALSLVDSTTRISSMHFNAPDYKGDLVRAYQGDPFTFNSEKKGTTEGECLTNSVLSDDDSTKQNSLPDCTSLASFPETIEDFDDFDDGAGMLPNLKDEVSYSFLSTVFFSANPPLVN</sequence>
<dbReference type="Proteomes" id="UP000828048">
    <property type="component" value="Chromosome 8"/>
</dbReference>
<evidence type="ECO:0000313" key="2">
    <source>
        <dbReference type="Proteomes" id="UP000828048"/>
    </source>
</evidence>